<dbReference type="InterPro" id="IPR044814">
    <property type="entry name" value="Terpene_cyclase_plant_C1"/>
</dbReference>
<evidence type="ECO:0000256" key="1">
    <source>
        <dbReference type="ARBA" id="ARBA00001946"/>
    </source>
</evidence>
<dbReference type="SFLD" id="SFLDS00005">
    <property type="entry name" value="Isoprenoid_Synthase_Type_I"/>
    <property type="match status" value="1"/>
</dbReference>
<dbReference type="SMR" id="A0A2P6QX88"/>
<dbReference type="InterPro" id="IPR008930">
    <property type="entry name" value="Terpenoid_cyclase/PrenylTrfase"/>
</dbReference>
<reference evidence="9 10" key="1">
    <citation type="journal article" date="2018" name="Nat. Genet.">
        <title>The Rosa genome provides new insights in the design of modern roses.</title>
        <authorList>
            <person name="Bendahmane M."/>
        </authorList>
    </citation>
    <scope>NUCLEOTIDE SEQUENCE [LARGE SCALE GENOMIC DNA]</scope>
    <source>
        <strain evidence="10">cv. Old Blush</strain>
    </source>
</reference>
<name>A0A2P6QX88_ROSCH</name>
<keyword evidence="4 9" id="KW-0456">Lyase</keyword>
<dbReference type="EMBL" id="PDCK01000042">
    <property type="protein sequence ID" value="PRQ38808.1"/>
    <property type="molecule type" value="Genomic_DNA"/>
</dbReference>
<dbReference type="InterPro" id="IPR001906">
    <property type="entry name" value="Terpene_synth_N"/>
</dbReference>
<dbReference type="SUPFAM" id="SSF48239">
    <property type="entry name" value="Terpenoid cyclases/Protein prenyltransferases"/>
    <property type="match status" value="1"/>
</dbReference>
<accession>A0A2P6QX88</accession>
<dbReference type="PANTHER" id="PTHR31225:SF221">
    <property type="entry name" value="(-)-GERMACRENE D SYNTHASE"/>
    <property type="match status" value="1"/>
</dbReference>
<feature type="domain" description="Terpene synthase metal-binding" evidence="8">
    <location>
        <begin position="267"/>
        <end position="505"/>
    </location>
</feature>
<dbReference type="FunFam" id="1.50.10.130:FF:000001">
    <property type="entry name" value="Isoprene synthase, chloroplastic"/>
    <property type="match status" value="1"/>
</dbReference>
<dbReference type="SFLD" id="SFLDG01019">
    <property type="entry name" value="Terpene_Cyclase_Like_1_C_Termi"/>
    <property type="match status" value="1"/>
</dbReference>
<dbReference type="InterPro" id="IPR050148">
    <property type="entry name" value="Terpene_synthase-like"/>
</dbReference>
<dbReference type="Pfam" id="PF01397">
    <property type="entry name" value="Terpene_synth"/>
    <property type="match status" value="1"/>
</dbReference>
<keyword evidence="2" id="KW-0479">Metal-binding</keyword>
<feature type="domain" description="Terpene synthase N-terminal" evidence="7">
    <location>
        <begin position="31"/>
        <end position="210"/>
    </location>
</feature>
<dbReference type="GO" id="GO:0016102">
    <property type="term" value="P:diterpenoid biosynthetic process"/>
    <property type="evidence" value="ECO:0007669"/>
    <property type="project" value="InterPro"/>
</dbReference>
<dbReference type="Gene3D" id="1.10.600.10">
    <property type="entry name" value="Farnesyl Diphosphate Synthase"/>
    <property type="match status" value="1"/>
</dbReference>
<dbReference type="InterPro" id="IPR036965">
    <property type="entry name" value="Terpene_synth_N_sf"/>
</dbReference>
<organism evidence="9 10">
    <name type="scientific">Rosa chinensis</name>
    <name type="common">China rose</name>
    <dbReference type="NCBI Taxonomy" id="74649"/>
    <lineage>
        <taxon>Eukaryota</taxon>
        <taxon>Viridiplantae</taxon>
        <taxon>Streptophyta</taxon>
        <taxon>Embryophyta</taxon>
        <taxon>Tracheophyta</taxon>
        <taxon>Spermatophyta</taxon>
        <taxon>Magnoliopsida</taxon>
        <taxon>eudicotyledons</taxon>
        <taxon>Gunneridae</taxon>
        <taxon>Pentapetalae</taxon>
        <taxon>rosids</taxon>
        <taxon>fabids</taxon>
        <taxon>Rosales</taxon>
        <taxon>Rosaceae</taxon>
        <taxon>Rosoideae</taxon>
        <taxon>Rosoideae incertae sedis</taxon>
        <taxon>Rosa</taxon>
    </lineage>
</organism>
<dbReference type="OMA" id="RWHISAM"/>
<evidence type="ECO:0000256" key="2">
    <source>
        <dbReference type="ARBA" id="ARBA00022723"/>
    </source>
</evidence>
<dbReference type="Proteomes" id="UP000238479">
    <property type="component" value="Chromosome 4"/>
</dbReference>
<protein>
    <submittedName>
        <fullName evidence="9">Putative lyase</fullName>
        <ecNumber evidence="9">4.2.3.-</ecNumber>
    </submittedName>
</protein>
<dbReference type="OrthoDB" id="1877784at2759"/>
<dbReference type="AlphaFoldDB" id="A0A2P6QX88"/>
<sequence>MSVQLSSASKAQSPNATADVKRRSSNLAPSIWGDYFLSYASMEVDISLEQQVQQLKEEVKRMLMHNVKDDSQKLSLIDDIQLLGVSYHFNNEICEILQQIFDNDHVSYDDLHQNNSDLYAVALRFRLLRQQGYNASCEMYFSNLKDNDGKFKESLACDTKGLLGLYEATHLRTHGDDILDEALAFTTTHLEAATRRGLSSPLLKQVTHALYQPLWKGMSRIEVRHYLSTYQENDSHDETLLNFARLDFNLLQQLYQKELCEITRWWKDLDFVKNSSFARDRLVESYVCALGTLFEPEYYFARKTLSKVIYMVAVLDDMFDVYGTLEELELFNEAIQRWHISAMDQLPEDYMKFVYKALLDVYTEIEEKLASEGNLYGIHHARESMKIHVDGYMKEARWFYSKYTPTFDEYLPLANVTSLYSLSIASVVGMGRAATKDSLDWLFTDPGIVNAASLIGRLLNDIMSHQFEQQRGHSASAVELYMKEHGATEEEAIAELTNQVNDAWKVINKACLHPTRIPLPVLMRPLNLARLMEVLYKNVDSFTKPGVEFNGFVTSLLIEPVPTA</sequence>
<dbReference type="CDD" id="cd00684">
    <property type="entry name" value="Terpene_cyclase_plant_C1"/>
    <property type="match status" value="1"/>
</dbReference>
<dbReference type="STRING" id="74649.A0A2P6QX88"/>
<dbReference type="InterPro" id="IPR034741">
    <property type="entry name" value="Terpene_cyclase-like_1_C"/>
</dbReference>
<gene>
    <name evidence="9" type="ORF">RchiOBHm_Chr4g0418071</name>
</gene>
<comment type="similarity">
    <text evidence="5">Belongs to the terpene synthase family. Tpsb subfamily.</text>
</comment>
<dbReference type="GO" id="GO:0000287">
    <property type="term" value="F:magnesium ion binding"/>
    <property type="evidence" value="ECO:0007669"/>
    <property type="project" value="InterPro"/>
</dbReference>
<dbReference type="Gene3D" id="1.50.10.130">
    <property type="entry name" value="Terpene synthase, N-terminal domain"/>
    <property type="match status" value="1"/>
</dbReference>
<evidence type="ECO:0000256" key="4">
    <source>
        <dbReference type="ARBA" id="ARBA00023239"/>
    </source>
</evidence>
<keyword evidence="10" id="KW-1185">Reference proteome</keyword>
<evidence type="ECO:0000256" key="3">
    <source>
        <dbReference type="ARBA" id="ARBA00022842"/>
    </source>
</evidence>
<dbReference type="Pfam" id="PF03936">
    <property type="entry name" value="Terpene_synth_C"/>
    <property type="match status" value="1"/>
</dbReference>
<dbReference type="EC" id="4.2.3.-" evidence="9"/>
<evidence type="ECO:0000313" key="9">
    <source>
        <dbReference type="EMBL" id="PRQ38808.1"/>
    </source>
</evidence>
<dbReference type="PANTHER" id="PTHR31225">
    <property type="entry name" value="OS04G0344100 PROTEIN-RELATED"/>
    <property type="match status" value="1"/>
</dbReference>
<evidence type="ECO:0000259" key="7">
    <source>
        <dbReference type="Pfam" id="PF01397"/>
    </source>
</evidence>
<feature type="compositionally biased region" description="Polar residues" evidence="6">
    <location>
        <begin position="1"/>
        <end position="16"/>
    </location>
</feature>
<keyword evidence="3" id="KW-0460">Magnesium</keyword>
<dbReference type="Gramene" id="PRQ38808">
    <property type="protein sequence ID" value="PRQ38808"/>
    <property type="gene ID" value="RchiOBHm_Chr4g0418071"/>
</dbReference>
<dbReference type="FunFam" id="1.10.600.10:FF:000007">
    <property type="entry name" value="Isoprene synthase, chloroplastic"/>
    <property type="match status" value="1"/>
</dbReference>
<evidence type="ECO:0000256" key="6">
    <source>
        <dbReference type="SAM" id="MobiDB-lite"/>
    </source>
</evidence>
<proteinExistence type="inferred from homology"/>
<dbReference type="GO" id="GO:0010333">
    <property type="term" value="F:terpene synthase activity"/>
    <property type="evidence" value="ECO:0007669"/>
    <property type="project" value="InterPro"/>
</dbReference>
<dbReference type="SUPFAM" id="SSF48576">
    <property type="entry name" value="Terpenoid synthases"/>
    <property type="match status" value="1"/>
</dbReference>
<evidence type="ECO:0000313" key="10">
    <source>
        <dbReference type="Proteomes" id="UP000238479"/>
    </source>
</evidence>
<evidence type="ECO:0000256" key="5">
    <source>
        <dbReference type="ARBA" id="ARBA00033744"/>
    </source>
</evidence>
<dbReference type="InterPro" id="IPR008949">
    <property type="entry name" value="Isoprenoid_synthase_dom_sf"/>
</dbReference>
<evidence type="ECO:0000259" key="8">
    <source>
        <dbReference type="Pfam" id="PF03936"/>
    </source>
</evidence>
<comment type="caution">
    <text evidence="9">The sequence shown here is derived from an EMBL/GenBank/DDBJ whole genome shotgun (WGS) entry which is preliminary data.</text>
</comment>
<feature type="region of interest" description="Disordered" evidence="6">
    <location>
        <begin position="1"/>
        <end position="21"/>
    </location>
</feature>
<dbReference type="InterPro" id="IPR005630">
    <property type="entry name" value="Terpene_synthase_metal-bd"/>
</dbReference>
<comment type="cofactor">
    <cofactor evidence="1">
        <name>Mg(2+)</name>
        <dbReference type="ChEBI" id="CHEBI:18420"/>
    </cofactor>
</comment>